<evidence type="ECO:0000256" key="8">
    <source>
        <dbReference type="ARBA" id="ARBA00023004"/>
    </source>
</evidence>
<evidence type="ECO:0000256" key="7">
    <source>
        <dbReference type="ARBA" id="ARBA00023002"/>
    </source>
</evidence>
<keyword evidence="6" id="KW-0732">Signal</keyword>
<keyword evidence="9" id="KW-0411">Iron-sulfur</keyword>
<proteinExistence type="inferred from homology"/>
<evidence type="ECO:0000256" key="2">
    <source>
        <dbReference type="ARBA" id="ARBA00010312"/>
    </source>
</evidence>
<dbReference type="InterPro" id="IPR006655">
    <property type="entry name" value="Mopterin_OxRdtase_prok_CS"/>
</dbReference>
<dbReference type="Gene3D" id="2.40.40.20">
    <property type="match status" value="1"/>
</dbReference>
<feature type="domain" description="4Fe-4S Mo/W bis-MGD-type" evidence="10">
    <location>
        <begin position="45"/>
        <end position="101"/>
    </location>
</feature>
<dbReference type="PROSITE" id="PS51669">
    <property type="entry name" value="4FE4S_MOW_BIS_MGD"/>
    <property type="match status" value="1"/>
</dbReference>
<dbReference type="EMBL" id="UOGA01000022">
    <property type="protein sequence ID" value="VAX14860.1"/>
    <property type="molecule type" value="Genomic_DNA"/>
</dbReference>
<evidence type="ECO:0000256" key="6">
    <source>
        <dbReference type="ARBA" id="ARBA00022729"/>
    </source>
</evidence>
<dbReference type="PANTHER" id="PTHR43742:SF9">
    <property type="entry name" value="TETRATHIONATE REDUCTASE SUBUNIT A"/>
    <property type="match status" value="1"/>
</dbReference>
<evidence type="ECO:0000256" key="9">
    <source>
        <dbReference type="ARBA" id="ARBA00023014"/>
    </source>
</evidence>
<keyword evidence="5" id="KW-0479">Metal-binding</keyword>
<organism evidence="11">
    <name type="scientific">hydrothermal vent metagenome</name>
    <dbReference type="NCBI Taxonomy" id="652676"/>
    <lineage>
        <taxon>unclassified sequences</taxon>
        <taxon>metagenomes</taxon>
        <taxon>ecological metagenomes</taxon>
    </lineage>
</organism>
<dbReference type="InterPro" id="IPR006656">
    <property type="entry name" value="Mopterin_OxRdtase"/>
</dbReference>
<evidence type="ECO:0000259" key="10">
    <source>
        <dbReference type="PROSITE" id="PS51669"/>
    </source>
</evidence>
<dbReference type="GO" id="GO:0051539">
    <property type="term" value="F:4 iron, 4 sulfur cluster binding"/>
    <property type="evidence" value="ECO:0007669"/>
    <property type="project" value="UniProtKB-KW"/>
</dbReference>
<dbReference type="SMART" id="SM00926">
    <property type="entry name" value="Molybdop_Fe4S4"/>
    <property type="match status" value="1"/>
</dbReference>
<keyword evidence="7" id="KW-0560">Oxidoreductase</keyword>
<sequence>MDRRNFLKLGGAVAASGVAGACGQVAKKIIPYVVPPDDGVNPVDGWYYATTCRMCDAGCGIIVRTVEGRAKKVEGNPNHPINRGGVCARGQAAVQQLYHPERIQTPLKRRANTKGTNQFEKISWDEALAILADKMKKAKGKGSFVMASDTTDVTASISAQILKKLGSEDFVVPNLKGLQSHPDASKVLHSMSSAQYYDMAQASFVFLLGADVFENSVSPVHYGWAFGQMRRGNPTHRGVLTYAGPRMSMTAAVADRFIAVKQGTLGILALGVAHVVLDMVEKERLLRTIPRPTMARWFKALENYSPEATSRRTGVPEWDMKEVAKKLMTHRSAVVIPGDDVSCYSNGVESLKAVEFLNMIVRELNREKGHLMIPDLPHDEANLFGRMKDYLGVPEKARQFQTMRKIVKKAADGKIVLGMIMDIDPVFSSPRFLDVAKALDNVDTVVYFGCFLNDTTQYADLILPDHHFLESWSAQLPDYPHGYPIFNAQQPVVRPLYDTMSSGEALLKAAKQARFNMKMDNQEEMIEKFITEFRAEWPEVPQTLSDSQAWEFLLPSGGWWSTLRAVEPVEAPSTDHLWNVSDQLKVDDPVFSGELEHAFYLHPYETVTIADGRLANLTWLQEMVEPINSLSWGFWVEINKARAKELGIVQGDILTVTSKFGSIEAPAALYPGIGPDTLAMPFGYGHVSFGKVPSGQGANVLALIGDQGVGKTGEPAWRGVKVKIAKTGRRKKMVREGDMKGEYEGEVFQL</sequence>
<dbReference type="AlphaFoldDB" id="A0A3B1BW07"/>
<gene>
    <name evidence="11" type="ORF">MNBD_NITROSPINAE04-1765</name>
</gene>
<protein>
    <recommendedName>
        <fullName evidence="10">4Fe-4S Mo/W bis-MGD-type domain-containing protein</fullName>
    </recommendedName>
</protein>
<dbReference type="Gene3D" id="3.30.2070.10">
    <property type="entry name" value="Formate dehydrogenase/DMSO reductase"/>
    <property type="match status" value="1"/>
</dbReference>
<dbReference type="Gene3D" id="3.40.228.10">
    <property type="entry name" value="Dimethylsulfoxide Reductase, domain 2"/>
    <property type="match status" value="1"/>
</dbReference>
<dbReference type="Pfam" id="PF04879">
    <property type="entry name" value="Molybdop_Fe4S4"/>
    <property type="match status" value="1"/>
</dbReference>
<keyword evidence="8" id="KW-0408">Iron</keyword>
<dbReference type="InterPro" id="IPR009010">
    <property type="entry name" value="Asp_de-COase-like_dom_sf"/>
</dbReference>
<evidence type="ECO:0000256" key="4">
    <source>
        <dbReference type="ARBA" id="ARBA00022505"/>
    </source>
</evidence>
<dbReference type="GO" id="GO:0016491">
    <property type="term" value="F:oxidoreductase activity"/>
    <property type="evidence" value="ECO:0007669"/>
    <property type="project" value="UniProtKB-KW"/>
</dbReference>
<dbReference type="PANTHER" id="PTHR43742">
    <property type="entry name" value="TRIMETHYLAMINE-N-OXIDE REDUCTASE"/>
    <property type="match status" value="1"/>
</dbReference>
<comment type="cofactor">
    <cofactor evidence="1">
        <name>Mo-bis(molybdopterin guanine dinucleotide)</name>
        <dbReference type="ChEBI" id="CHEBI:60539"/>
    </cofactor>
</comment>
<evidence type="ECO:0000256" key="3">
    <source>
        <dbReference type="ARBA" id="ARBA00022485"/>
    </source>
</evidence>
<dbReference type="SUPFAM" id="SSF53706">
    <property type="entry name" value="Formate dehydrogenase/DMSO reductase, domains 1-3"/>
    <property type="match status" value="1"/>
</dbReference>
<dbReference type="SUPFAM" id="SSF50692">
    <property type="entry name" value="ADC-like"/>
    <property type="match status" value="1"/>
</dbReference>
<reference evidence="11" key="1">
    <citation type="submission" date="2018-06" db="EMBL/GenBank/DDBJ databases">
        <authorList>
            <person name="Zhirakovskaya E."/>
        </authorList>
    </citation>
    <scope>NUCLEOTIDE SEQUENCE</scope>
</reference>
<dbReference type="InterPro" id="IPR050612">
    <property type="entry name" value="Prok_Mopterin_Oxidored"/>
</dbReference>
<dbReference type="Pfam" id="PF00384">
    <property type="entry name" value="Molybdopterin"/>
    <property type="match status" value="1"/>
</dbReference>
<evidence type="ECO:0000256" key="1">
    <source>
        <dbReference type="ARBA" id="ARBA00001942"/>
    </source>
</evidence>
<name>A0A3B1BW07_9ZZZZ</name>
<accession>A0A3B1BW07</accession>
<evidence type="ECO:0000256" key="5">
    <source>
        <dbReference type="ARBA" id="ARBA00022723"/>
    </source>
</evidence>
<dbReference type="InterPro" id="IPR006657">
    <property type="entry name" value="MoPterin_dinucl-bd_dom"/>
</dbReference>
<dbReference type="InterPro" id="IPR006963">
    <property type="entry name" value="Mopterin_OxRdtase_4Fe-4S_dom"/>
</dbReference>
<dbReference type="GO" id="GO:0046872">
    <property type="term" value="F:metal ion binding"/>
    <property type="evidence" value="ECO:0007669"/>
    <property type="project" value="UniProtKB-KW"/>
</dbReference>
<dbReference type="Gene3D" id="2.20.25.90">
    <property type="entry name" value="ADC-like domains"/>
    <property type="match status" value="1"/>
</dbReference>
<dbReference type="Gene3D" id="3.40.50.740">
    <property type="match status" value="1"/>
</dbReference>
<keyword evidence="3" id="KW-0004">4Fe-4S</keyword>
<dbReference type="PROSITE" id="PS00932">
    <property type="entry name" value="MOLYBDOPTERIN_PROK_3"/>
    <property type="match status" value="1"/>
</dbReference>
<dbReference type="GO" id="GO:0043546">
    <property type="term" value="F:molybdopterin cofactor binding"/>
    <property type="evidence" value="ECO:0007669"/>
    <property type="project" value="InterPro"/>
</dbReference>
<dbReference type="Pfam" id="PF01568">
    <property type="entry name" value="Molydop_binding"/>
    <property type="match status" value="1"/>
</dbReference>
<evidence type="ECO:0000313" key="11">
    <source>
        <dbReference type="EMBL" id="VAX14860.1"/>
    </source>
</evidence>
<keyword evidence="4" id="KW-0500">Molybdenum</keyword>
<dbReference type="PROSITE" id="PS51257">
    <property type="entry name" value="PROKAR_LIPOPROTEIN"/>
    <property type="match status" value="1"/>
</dbReference>
<comment type="similarity">
    <text evidence="2">Belongs to the prokaryotic molybdopterin-containing oxidoreductase family.</text>
</comment>